<dbReference type="EMBL" id="CP001013">
    <property type="protein sequence ID" value="ACB35727.1"/>
    <property type="molecule type" value="Genomic_DNA"/>
</dbReference>
<protein>
    <submittedName>
        <fullName evidence="2">Uncharacterized protein</fullName>
    </submittedName>
</protein>
<name>B1Y3M4_LEPCP</name>
<proteinExistence type="predicted"/>
<keyword evidence="3" id="KW-1185">Reference proteome</keyword>
<dbReference type="AlphaFoldDB" id="B1Y3M4"/>
<gene>
    <name evidence="2" type="ordered locus">Lcho_3471</name>
</gene>
<dbReference type="Proteomes" id="UP000001693">
    <property type="component" value="Chromosome"/>
</dbReference>
<sequence>MDDHIYRTLRAAALNVLKPHLDALLAHDVPEAVEVRGGKATVLRREREQVIALRRARLPSEKERSAARLLAVVVKHRALVLWREWPFPNWPNQKIDDKSLPLRRLDRIQLESLENRTLVAVKRFAAQLPKREADRLVGLVTGTGFQVAVAAAMEEMEVARHAPESDAMLCIGWYDATMDAAHWFAMKAIGPEMAAMLLCRYNPNTETLAAAEHSTNDKTRPRHLVQLRQRFEDINRTDPSNRALVDWLRIARELELRYHSWIDQYVGDAGIPVAVSKPLTTAQAEPVTPTPPAPAAESPTVARQRQRAQELAILAKLTDLGVDAKAVPPAPAGKPSKAKQDVKAALGYSKDVMNKAWQRLRSAGDIRDAQP</sequence>
<evidence type="ECO:0000313" key="2">
    <source>
        <dbReference type="EMBL" id="ACB35727.1"/>
    </source>
</evidence>
<evidence type="ECO:0000256" key="1">
    <source>
        <dbReference type="SAM" id="MobiDB-lite"/>
    </source>
</evidence>
<accession>B1Y3M4</accession>
<dbReference type="RefSeq" id="WP_012348474.1">
    <property type="nucleotide sequence ID" value="NC_010524.1"/>
</dbReference>
<dbReference type="STRING" id="395495.Lcho_3471"/>
<dbReference type="HOGENOM" id="CLU_745556_0_0_4"/>
<dbReference type="OrthoDB" id="9157505at2"/>
<reference evidence="2 3" key="1">
    <citation type="submission" date="2008-03" db="EMBL/GenBank/DDBJ databases">
        <title>Complete sequence of Leptothrix cholodnii SP-6.</title>
        <authorList>
            <consortium name="US DOE Joint Genome Institute"/>
            <person name="Copeland A."/>
            <person name="Lucas S."/>
            <person name="Lapidus A."/>
            <person name="Glavina del Rio T."/>
            <person name="Dalin E."/>
            <person name="Tice H."/>
            <person name="Bruce D."/>
            <person name="Goodwin L."/>
            <person name="Pitluck S."/>
            <person name="Chertkov O."/>
            <person name="Brettin T."/>
            <person name="Detter J.C."/>
            <person name="Han C."/>
            <person name="Kuske C.R."/>
            <person name="Schmutz J."/>
            <person name="Larimer F."/>
            <person name="Land M."/>
            <person name="Hauser L."/>
            <person name="Kyrpides N."/>
            <person name="Lykidis A."/>
            <person name="Emerson D."/>
            <person name="Richardson P."/>
        </authorList>
    </citation>
    <scope>NUCLEOTIDE SEQUENCE [LARGE SCALE GENOMIC DNA]</scope>
    <source>
        <strain evidence="3">ATCC 51168 / LMG 8142 / SP-6</strain>
    </source>
</reference>
<feature type="region of interest" description="Disordered" evidence="1">
    <location>
        <begin position="282"/>
        <end position="305"/>
    </location>
</feature>
<organism evidence="2 3">
    <name type="scientific">Leptothrix cholodnii (strain ATCC 51168 / LMG 8142 / SP-6)</name>
    <name type="common">Leptothrix discophora (strain SP-6)</name>
    <dbReference type="NCBI Taxonomy" id="395495"/>
    <lineage>
        <taxon>Bacteria</taxon>
        <taxon>Pseudomonadati</taxon>
        <taxon>Pseudomonadota</taxon>
        <taxon>Betaproteobacteria</taxon>
        <taxon>Burkholderiales</taxon>
        <taxon>Sphaerotilaceae</taxon>
        <taxon>Leptothrix</taxon>
    </lineage>
</organism>
<dbReference type="KEGG" id="lch:Lcho_3471"/>
<evidence type="ECO:0000313" key="3">
    <source>
        <dbReference type="Proteomes" id="UP000001693"/>
    </source>
</evidence>